<keyword evidence="3" id="KW-0808">Transferase</keyword>
<organism evidence="8 9">
    <name type="scientific">Candidatus Gottesmanbacteria bacterium RIFCSPHIGHO2_02_FULL_40_13</name>
    <dbReference type="NCBI Taxonomy" id="1798384"/>
    <lineage>
        <taxon>Bacteria</taxon>
        <taxon>Candidatus Gottesmaniibacteriota</taxon>
    </lineage>
</organism>
<dbReference type="Gene3D" id="1.10.10.10">
    <property type="entry name" value="Winged helix-like DNA-binding domain superfamily/Winged helix DNA-binding domain"/>
    <property type="match status" value="1"/>
</dbReference>
<dbReference type="PANTHER" id="PTHR42942:SF1">
    <property type="entry name" value="ALKYLTRANSFERASE-LIKE PROTEIN 1"/>
    <property type="match status" value="1"/>
</dbReference>
<dbReference type="GO" id="GO:0003908">
    <property type="term" value="F:methylated-DNA-[protein]-cysteine S-methyltransferase activity"/>
    <property type="evidence" value="ECO:0007669"/>
    <property type="project" value="UniProtKB-EC"/>
</dbReference>
<accession>A0A1F6AB75</accession>
<dbReference type="PANTHER" id="PTHR42942">
    <property type="entry name" value="6-O-METHYLGUANINE DNA METHYLTRANSFERASE"/>
    <property type="match status" value="1"/>
</dbReference>
<evidence type="ECO:0000259" key="7">
    <source>
        <dbReference type="Pfam" id="PF01035"/>
    </source>
</evidence>
<evidence type="ECO:0000256" key="2">
    <source>
        <dbReference type="ARBA" id="ARBA00022603"/>
    </source>
</evidence>
<gene>
    <name evidence="8" type="ORF">A3D03_02520</name>
</gene>
<dbReference type="EMBL" id="MFJN01000020">
    <property type="protein sequence ID" value="OGG21567.1"/>
    <property type="molecule type" value="Genomic_DNA"/>
</dbReference>
<evidence type="ECO:0000313" key="8">
    <source>
        <dbReference type="EMBL" id="OGG21567.1"/>
    </source>
</evidence>
<name>A0A1F6AB75_9BACT</name>
<comment type="catalytic activity">
    <reaction evidence="1">
        <text>a 4-O-methyl-thymidine in DNA + L-cysteinyl-[protein] = a thymidine in DNA + S-methyl-L-cysteinyl-[protein]</text>
        <dbReference type="Rhea" id="RHEA:53428"/>
        <dbReference type="Rhea" id="RHEA-COMP:10131"/>
        <dbReference type="Rhea" id="RHEA-COMP:10132"/>
        <dbReference type="Rhea" id="RHEA-COMP:13555"/>
        <dbReference type="Rhea" id="RHEA-COMP:13556"/>
        <dbReference type="ChEBI" id="CHEBI:29950"/>
        <dbReference type="ChEBI" id="CHEBI:82612"/>
        <dbReference type="ChEBI" id="CHEBI:137386"/>
        <dbReference type="ChEBI" id="CHEBI:137387"/>
        <dbReference type="EC" id="2.1.1.63"/>
    </reaction>
</comment>
<dbReference type="STRING" id="1798384.A3D03_02520"/>
<comment type="catalytic activity">
    <reaction evidence="6">
        <text>a 6-O-methyl-2'-deoxyguanosine in DNA + L-cysteinyl-[protein] = S-methyl-L-cysteinyl-[protein] + a 2'-deoxyguanosine in DNA</text>
        <dbReference type="Rhea" id="RHEA:24000"/>
        <dbReference type="Rhea" id="RHEA-COMP:10131"/>
        <dbReference type="Rhea" id="RHEA-COMP:10132"/>
        <dbReference type="Rhea" id="RHEA-COMP:11367"/>
        <dbReference type="Rhea" id="RHEA-COMP:11368"/>
        <dbReference type="ChEBI" id="CHEBI:29950"/>
        <dbReference type="ChEBI" id="CHEBI:82612"/>
        <dbReference type="ChEBI" id="CHEBI:85445"/>
        <dbReference type="ChEBI" id="CHEBI:85448"/>
        <dbReference type="EC" id="2.1.1.63"/>
    </reaction>
</comment>
<dbReference type="CDD" id="cd06445">
    <property type="entry name" value="ATase"/>
    <property type="match status" value="1"/>
</dbReference>
<dbReference type="Pfam" id="PF01035">
    <property type="entry name" value="DNA_binding_1"/>
    <property type="match status" value="1"/>
</dbReference>
<evidence type="ECO:0000256" key="1">
    <source>
        <dbReference type="ARBA" id="ARBA00001286"/>
    </source>
</evidence>
<reference evidence="8 9" key="1">
    <citation type="journal article" date="2016" name="Nat. Commun.">
        <title>Thousands of microbial genomes shed light on interconnected biogeochemical processes in an aquifer system.</title>
        <authorList>
            <person name="Anantharaman K."/>
            <person name="Brown C.T."/>
            <person name="Hug L.A."/>
            <person name="Sharon I."/>
            <person name="Castelle C.J."/>
            <person name="Probst A.J."/>
            <person name="Thomas B.C."/>
            <person name="Singh A."/>
            <person name="Wilkins M.J."/>
            <person name="Karaoz U."/>
            <person name="Brodie E.L."/>
            <person name="Williams K.H."/>
            <person name="Hubbard S.S."/>
            <person name="Banfield J.F."/>
        </authorList>
    </citation>
    <scope>NUCLEOTIDE SEQUENCE [LARGE SCALE GENOMIC DNA]</scope>
</reference>
<dbReference type="NCBIfam" id="TIGR00589">
    <property type="entry name" value="ogt"/>
    <property type="match status" value="1"/>
</dbReference>
<dbReference type="SUPFAM" id="SSF46767">
    <property type="entry name" value="Methylated DNA-protein cysteine methyltransferase, C-terminal domain"/>
    <property type="match status" value="1"/>
</dbReference>
<keyword evidence="2" id="KW-0489">Methyltransferase</keyword>
<dbReference type="InterPro" id="IPR052520">
    <property type="entry name" value="ATL_DNA_repair"/>
</dbReference>
<dbReference type="Proteomes" id="UP000177092">
    <property type="component" value="Unassembled WGS sequence"/>
</dbReference>
<evidence type="ECO:0000256" key="6">
    <source>
        <dbReference type="ARBA" id="ARBA00049348"/>
    </source>
</evidence>
<feature type="domain" description="Methylated-DNA-[protein]-cysteine S-methyltransferase DNA binding" evidence="7">
    <location>
        <begin position="3"/>
        <end position="82"/>
    </location>
</feature>
<keyword evidence="5" id="KW-0234">DNA repair</keyword>
<evidence type="ECO:0000256" key="5">
    <source>
        <dbReference type="ARBA" id="ARBA00023204"/>
    </source>
</evidence>
<evidence type="ECO:0000313" key="9">
    <source>
        <dbReference type="Proteomes" id="UP000177092"/>
    </source>
</evidence>
<dbReference type="PROSITE" id="PS00374">
    <property type="entry name" value="MGMT"/>
    <property type="match status" value="1"/>
</dbReference>
<dbReference type="GO" id="GO:0032259">
    <property type="term" value="P:methylation"/>
    <property type="evidence" value="ECO:0007669"/>
    <property type="project" value="UniProtKB-KW"/>
</dbReference>
<dbReference type="InterPro" id="IPR036217">
    <property type="entry name" value="MethylDNA_cys_MeTrfase_DNAb"/>
</dbReference>
<dbReference type="InterPro" id="IPR001497">
    <property type="entry name" value="MethylDNA_cys_MeTrfase_AS"/>
</dbReference>
<dbReference type="InterPro" id="IPR014048">
    <property type="entry name" value="MethylDNA_cys_MeTrfase_DNA-bd"/>
</dbReference>
<comment type="caution">
    <text evidence="8">The sequence shown here is derived from an EMBL/GenBank/DDBJ whole genome shotgun (WGS) entry which is preliminary data.</text>
</comment>
<dbReference type="GO" id="GO:0006281">
    <property type="term" value="P:DNA repair"/>
    <property type="evidence" value="ECO:0007669"/>
    <property type="project" value="UniProtKB-KW"/>
</dbReference>
<dbReference type="AlphaFoldDB" id="A0A1F6AB75"/>
<protein>
    <recommendedName>
        <fullName evidence="7">Methylated-DNA-[protein]-cysteine S-methyltransferase DNA binding domain-containing protein</fullName>
    </recommendedName>
</protein>
<keyword evidence="4" id="KW-0227">DNA damage</keyword>
<dbReference type="InterPro" id="IPR036388">
    <property type="entry name" value="WH-like_DNA-bd_sf"/>
</dbReference>
<evidence type="ECO:0000256" key="3">
    <source>
        <dbReference type="ARBA" id="ARBA00022679"/>
    </source>
</evidence>
<proteinExistence type="predicted"/>
<sequence>MLFQKIYNIVRFIPEGKVLTYKAIASHLGLKDIRLIGYALHGNPDTDNIPCHRVVKSDGSLAKGFAYGGPGIQKQLLQQENVNFDHEGKINLLKYLWEIPKEQSS</sequence>
<evidence type="ECO:0000256" key="4">
    <source>
        <dbReference type="ARBA" id="ARBA00022763"/>
    </source>
</evidence>